<keyword evidence="2" id="KW-1185">Reference proteome</keyword>
<evidence type="ECO:0000313" key="1">
    <source>
        <dbReference type="EMBL" id="KAJ7780734.1"/>
    </source>
</evidence>
<proteinExistence type="predicted"/>
<dbReference type="Proteomes" id="UP001215280">
    <property type="component" value="Unassembled WGS sequence"/>
</dbReference>
<sequence>MAPRSSFTGAHLVRCRLRATRRTPFIAGPTAALPYLKTLILAADFDYVQFMKCLVLPHLRYLRVGDIDINLTAVESSIAELTLQTHSLLPDDILGLLKVLPRTSRLRVNNYDYWLMDDAFLSGLDPALLKFIKARMRPLSRIEANFRRAMDVDILQELQPWDTAGLQMNLGYWPNSSEREFTAGRSRFPLFSKDAE</sequence>
<organism evidence="1 2">
    <name type="scientific">Mycena maculata</name>
    <dbReference type="NCBI Taxonomy" id="230809"/>
    <lineage>
        <taxon>Eukaryota</taxon>
        <taxon>Fungi</taxon>
        <taxon>Dikarya</taxon>
        <taxon>Basidiomycota</taxon>
        <taxon>Agaricomycotina</taxon>
        <taxon>Agaricomycetes</taxon>
        <taxon>Agaricomycetidae</taxon>
        <taxon>Agaricales</taxon>
        <taxon>Marasmiineae</taxon>
        <taxon>Mycenaceae</taxon>
        <taxon>Mycena</taxon>
    </lineage>
</organism>
<protein>
    <recommendedName>
        <fullName evidence="3">F-box domain-containing protein</fullName>
    </recommendedName>
</protein>
<reference evidence="1" key="1">
    <citation type="submission" date="2023-03" db="EMBL/GenBank/DDBJ databases">
        <title>Massive genome expansion in bonnet fungi (Mycena s.s.) driven by repeated elements and novel gene families across ecological guilds.</title>
        <authorList>
            <consortium name="Lawrence Berkeley National Laboratory"/>
            <person name="Harder C.B."/>
            <person name="Miyauchi S."/>
            <person name="Viragh M."/>
            <person name="Kuo A."/>
            <person name="Thoen E."/>
            <person name="Andreopoulos B."/>
            <person name="Lu D."/>
            <person name="Skrede I."/>
            <person name="Drula E."/>
            <person name="Henrissat B."/>
            <person name="Morin E."/>
            <person name="Kohler A."/>
            <person name="Barry K."/>
            <person name="LaButti K."/>
            <person name="Morin E."/>
            <person name="Salamov A."/>
            <person name="Lipzen A."/>
            <person name="Mereny Z."/>
            <person name="Hegedus B."/>
            <person name="Baldrian P."/>
            <person name="Stursova M."/>
            <person name="Weitz H."/>
            <person name="Taylor A."/>
            <person name="Grigoriev I.V."/>
            <person name="Nagy L.G."/>
            <person name="Martin F."/>
            <person name="Kauserud H."/>
        </authorList>
    </citation>
    <scope>NUCLEOTIDE SEQUENCE</scope>
    <source>
        <strain evidence="1">CBHHK188m</strain>
    </source>
</reference>
<name>A0AAD7KAU3_9AGAR</name>
<evidence type="ECO:0000313" key="2">
    <source>
        <dbReference type="Proteomes" id="UP001215280"/>
    </source>
</evidence>
<gene>
    <name evidence="1" type="ORF">DFH07DRAFT_793208</name>
</gene>
<dbReference type="AlphaFoldDB" id="A0AAD7KAU3"/>
<accession>A0AAD7KAU3</accession>
<comment type="caution">
    <text evidence="1">The sequence shown here is derived from an EMBL/GenBank/DDBJ whole genome shotgun (WGS) entry which is preliminary data.</text>
</comment>
<dbReference type="EMBL" id="JARJLG010000005">
    <property type="protein sequence ID" value="KAJ7780734.1"/>
    <property type="molecule type" value="Genomic_DNA"/>
</dbReference>
<evidence type="ECO:0008006" key="3">
    <source>
        <dbReference type="Google" id="ProtNLM"/>
    </source>
</evidence>